<protein>
    <submittedName>
        <fullName evidence="1">DNA oxidative demethylase ALKBH2</fullName>
    </submittedName>
</protein>
<comment type="caution">
    <text evidence="1">The sequence shown here is derived from an EMBL/GenBank/DDBJ whole genome shotgun (WGS) entry which is preliminary data.</text>
</comment>
<organism evidence="1 2">
    <name type="scientific">Clarias magur</name>
    <name type="common">Asian catfish</name>
    <name type="synonym">Macropteronotus magur</name>
    <dbReference type="NCBI Taxonomy" id="1594786"/>
    <lineage>
        <taxon>Eukaryota</taxon>
        <taxon>Metazoa</taxon>
        <taxon>Chordata</taxon>
        <taxon>Craniata</taxon>
        <taxon>Vertebrata</taxon>
        <taxon>Euteleostomi</taxon>
        <taxon>Actinopterygii</taxon>
        <taxon>Neopterygii</taxon>
        <taxon>Teleostei</taxon>
        <taxon>Ostariophysi</taxon>
        <taxon>Siluriformes</taxon>
        <taxon>Clariidae</taxon>
        <taxon>Clarias</taxon>
    </lineage>
</organism>
<proteinExistence type="predicted"/>
<evidence type="ECO:0000313" key="1">
    <source>
        <dbReference type="EMBL" id="KAF5894991.1"/>
    </source>
</evidence>
<gene>
    <name evidence="1" type="primary">alkbh2</name>
    <name evidence="1" type="ORF">DAT39_015317</name>
</gene>
<feature type="non-terminal residue" evidence="1">
    <location>
        <position position="109"/>
    </location>
</feature>
<name>A0A8J4WXV4_CLAMG</name>
<accession>A0A8J4WXV4</accession>
<sequence length="109" mass="11940">MSECKLSKRSEPFSTLSPALHTFSCKRDVILKREKSDKESVRVTGEGGVESDSPCVIFMLVEGRAQSGTLLRHRAKNSPHQSIFTHCSLNESVCVRVCVCNTAVGRLGS</sequence>
<dbReference type="AlphaFoldDB" id="A0A8J4WXV4"/>
<keyword evidence="2" id="KW-1185">Reference proteome</keyword>
<evidence type="ECO:0000313" key="2">
    <source>
        <dbReference type="Proteomes" id="UP000727407"/>
    </source>
</evidence>
<dbReference type="EMBL" id="QNUK01000346">
    <property type="protein sequence ID" value="KAF5894991.1"/>
    <property type="molecule type" value="Genomic_DNA"/>
</dbReference>
<dbReference type="Proteomes" id="UP000727407">
    <property type="component" value="Unassembled WGS sequence"/>
</dbReference>
<reference evidence="1" key="1">
    <citation type="submission" date="2020-07" db="EMBL/GenBank/DDBJ databases">
        <title>Clarias magur genome sequencing, assembly and annotation.</title>
        <authorList>
            <person name="Kushwaha B."/>
            <person name="Kumar R."/>
            <person name="Das P."/>
            <person name="Joshi C.G."/>
            <person name="Kumar D."/>
            <person name="Nagpure N.S."/>
            <person name="Pandey M."/>
            <person name="Agarwal S."/>
            <person name="Srivastava S."/>
            <person name="Singh M."/>
            <person name="Sahoo L."/>
            <person name="Jayasankar P."/>
            <person name="Meher P.K."/>
            <person name="Koringa P.G."/>
            <person name="Iquebal M.A."/>
            <person name="Das S.P."/>
            <person name="Bit A."/>
            <person name="Patnaik S."/>
            <person name="Patel N."/>
            <person name="Shah T.M."/>
            <person name="Hinsu A."/>
            <person name="Jena J.K."/>
        </authorList>
    </citation>
    <scope>NUCLEOTIDE SEQUENCE</scope>
    <source>
        <strain evidence="1">CIFAMagur01</strain>
        <tissue evidence="1">Testis</tissue>
    </source>
</reference>